<dbReference type="Pfam" id="PF08264">
    <property type="entry name" value="Anticodon_1"/>
    <property type="match status" value="1"/>
</dbReference>
<dbReference type="HAMAP" id="MF_02003">
    <property type="entry name" value="Ile_tRNA_synth_type2"/>
    <property type="match status" value="1"/>
</dbReference>
<dbReference type="EC" id="6.1.1.5" evidence="15"/>
<evidence type="ECO:0000256" key="4">
    <source>
        <dbReference type="ARBA" id="ARBA00011245"/>
    </source>
</evidence>
<dbReference type="Gene3D" id="3.40.50.620">
    <property type="entry name" value="HUPs"/>
    <property type="match status" value="2"/>
</dbReference>
<dbReference type="GO" id="GO:0002161">
    <property type="term" value="F:aminoacyl-tRNA deacylase activity"/>
    <property type="evidence" value="ECO:0007669"/>
    <property type="project" value="InterPro"/>
</dbReference>
<dbReference type="InterPro" id="IPR014729">
    <property type="entry name" value="Rossmann-like_a/b/a_fold"/>
</dbReference>
<accession>I8U5W4</accession>
<comment type="subcellular location">
    <subcellularLocation>
        <location evidence="2 15">Cytoplasm</location>
    </subcellularLocation>
</comment>
<evidence type="ECO:0000256" key="7">
    <source>
        <dbReference type="ARBA" id="ARBA00022723"/>
    </source>
</evidence>
<dbReference type="Pfam" id="PF19302">
    <property type="entry name" value="DUF5915"/>
    <property type="match status" value="1"/>
</dbReference>
<dbReference type="InterPro" id="IPR001412">
    <property type="entry name" value="aa-tRNA-synth_I_CS"/>
</dbReference>
<dbReference type="Pfam" id="PF00133">
    <property type="entry name" value="tRNA-synt_1"/>
    <property type="match status" value="1"/>
</dbReference>
<dbReference type="InterPro" id="IPR009008">
    <property type="entry name" value="Val/Leu/Ile-tRNA-synth_edit"/>
</dbReference>
<keyword evidence="5 15" id="KW-0963">Cytoplasm</keyword>
<evidence type="ECO:0000256" key="15">
    <source>
        <dbReference type="HAMAP-Rule" id="MF_02003"/>
    </source>
</evidence>
<dbReference type="FunFam" id="3.40.50.620:FF:000063">
    <property type="entry name" value="Isoleucine--tRNA ligase"/>
    <property type="match status" value="1"/>
</dbReference>
<evidence type="ECO:0000256" key="12">
    <source>
        <dbReference type="ARBA" id="ARBA00023146"/>
    </source>
</evidence>
<keyword evidence="11 15" id="KW-0648">Protein biosynthesis</keyword>
<evidence type="ECO:0000259" key="16">
    <source>
        <dbReference type="Pfam" id="PF00133"/>
    </source>
</evidence>
<evidence type="ECO:0000256" key="1">
    <source>
        <dbReference type="ARBA" id="ARBA00001947"/>
    </source>
</evidence>
<dbReference type="GO" id="GO:0004822">
    <property type="term" value="F:isoleucine-tRNA ligase activity"/>
    <property type="evidence" value="ECO:0007669"/>
    <property type="project" value="UniProtKB-UniRule"/>
</dbReference>
<comment type="catalytic activity">
    <reaction evidence="14 15">
        <text>tRNA(Ile) + L-isoleucine + ATP = L-isoleucyl-tRNA(Ile) + AMP + diphosphate</text>
        <dbReference type="Rhea" id="RHEA:11060"/>
        <dbReference type="Rhea" id="RHEA-COMP:9666"/>
        <dbReference type="Rhea" id="RHEA-COMP:9695"/>
        <dbReference type="ChEBI" id="CHEBI:30616"/>
        <dbReference type="ChEBI" id="CHEBI:33019"/>
        <dbReference type="ChEBI" id="CHEBI:58045"/>
        <dbReference type="ChEBI" id="CHEBI:78442"/>
        <dbReference type="ChEBI" id="CHEBI:78528"/>
        <dbReference type="ChEBI" id="CHEBI:456215"/>
        <dbReference type="EC" id="6.1.1.5"/>
    </reaction>
</comment>
<dbReference type="GO" id="GO:0008270">
    <property type="term" value="F:zinc ion binding"/>
    <property type="evidence" value="ECO:0007669"/>
    <property type="project" value="UniProtKB-UniRule"/>
</dbReference>
<reference evidence="18 19" key="1">
    <citation type="journal article" date="2015" name="Genome Announc.">
        <title>Complete Genome Sequence of Pelosinus fermentans JBW45, a Member of a Remarkably Competitive Group of Negativicutes in the Firmicutes Phylum.</title>
        <authorList>
            <person name="De Leon K.B."/>
            <person name="Utturkar S.M."/>
            <person name="Camilleri L.B."/>
            <person name="Elias D.A."/>
            <person name="Arkin A.P."/>
            <person name="Fields M.W."/>
            <person name="Brown S.D."/>
            <person name="Wall J.D."/>
        </authorList>
    </citation>
    <scope>NUCLEOTIDE SEQUENCE [LARGE SCALE GENOMIC DNA]</scope>
    <source>
        <strain evidence="18 19">JBW45</strain>
    </source>
</reference>
<evidence type="ECO:0000256" key="5">
    <source>
        <dbReference type="ARBA" id="ARBA00022490"/>
    </source>
</evidence>
<feature type="domain" description="Methionyl/Valyl/Leucyl/Isoleucyl-tRNA synthetase anticodon-binding" evidence="17">
    <location>
        <begin position="700"/>
        <end position="851"/>
    </location>
</feature>
<comment type="subunit">
    <text evidence="4 15">Monomer.</text>
</comment>
<dbReference type="PANTHER" id="PTHR42780">
    <property type="entry name" value="SOLEUCYL-TRNA SYNTHETASE"/>
    <property type="match status" value="1"/>
</dbReference>
<dbReference type="GO" id="GO:0005524">
    <property type="term" value="F:ATP binding"/>
    <property type="evidence" value="ECO:0007669"/>
    <property type="project" value="UniProtKB-UniRule"/>
</dbReference>
<dbReference type="STRING" id="1192197.JBW_02558"/>
<evidence type="ECO:0000256" key="6">
    <source>
        <dbReference type="ARBA" id="ARBA00022598"/>
    </source>
</evidence>
<dbReference type="HOGENOM" id="CLU_001493_1_1_9"/>
<dbReference type="InterPro" id="IPR002301">
    <property type="entry name" value="Ile-tRNA-ligase"/>
</dbReference>
<dbReference type="PROSITE" id="PS00178">
    <property type="entry name" value="AA_TRNA_LIGASE_I"/>
    <property type="match status" value="1"/>
</dbReference>
<evidence type="ECO:0000256" key="11">
    <source>
        <dbReference type="ARBA" id="ARBA00022917"/>
    </source>
</evidence>
<keyword evidence="10 15" id="KW-0067">ATP-binding</keyword>
<dbReference type="AlphaFoldDB" id="I8U5W4"/>
<organism evidence="18 19">
    <name type="scientific">Pelosinus fermentans JBW45</name>
    <dbReference type="NCBI Taxonomy" id="1192197"/>
    <lineage>
        <taxon>Bacteria</taxon>
        <taxon>Bacillati</taxon>
        <taxon>Bacillota</taxon>
        <taxon>Negativicutes</taxon>
        <taxon>Selenomonadales</taxon>
        <taxon>Sporomusaceae</taxon>
        <taxon>Pelosinus</taxon>
    </lineage>
</organism>
<dbReference type="SUPFAM" id="SSF52374">
    <property type="entry name" value="Nucleotidylyl transferase"/>
    <property type="match status" value="1"/>
</dbReference>
<evidence type="ECO:0000256" key="8">
    <source>
        <dbReference type="ARBA" id="ARBA00022741"/>
    </source>
</evidence>
<dbReference type="PRINTS" id="PR00984">
    <property type="entry name" value="TRNASYNTHILE"/>
</dbReference>
<name>I8U5W4_9FIRM</name>
<dbReference type="EMBL" id="CP010978">
    <property type="protein sequence ID" value="AJQ27902.1"/>
    <property type="molecule type" value="Genomic_DNA"/>
</dbReference>
<evidence type="ECO:0000259" key="17">
    <source>
        <dbReference type="Pfam" id="PF08264"/>
    </source>
</evidence>
<feature type="short sequence motif" description="'HIGH' region" evidence="15">
    <location>
        <begin position="74"/>
        <end position="84"/>
    </location>
</feature>
<evidence type="ECO:0000256" key="13">
    <source>
        <dbReference type="ARBA" id="ARBA00025217"/>
    </source>
</evidence>
<dbReference type="Gene3D" id="1.10.730.10">
    <property type="entry name" value="Isoleucyl-tRNA Synthetase, Domain 1"/>
    <property type="match status" value="1"/>
</dbReference>
<feature type="short sequence motif" description="'KMSKS' region" evidence="15">
    <location>
        <begin position="614"/>
        <end position="618"/>
    </location>
</feature>
<dbReference type="InterPro" id="IPR009080">
    <property type="entry name" value="tRNAsynth_Ia_anticodon-bd"/>
</dbReference>
<evidence type="ECO:0000256" key="10">
    <source>
        <dbReference type="ARBA" id="ARBA00022840"/>
    </source>
</evidence>
<evidence type="ECO:0000313" key="19">
    <source>
        <dbReference type="Proteomes" id="UP000005361"/>
    </source>
</evidence>
<sequence>MKLRPEQGGVFLLEEVVGILIKGVFTMYKKVDPKNNFVEMEKSILTLWNEKDVIQKNFQMNEGNEYFTFYDGPPTANGAPHIGHVVTRVIKDLIPRYKVMKGYKVLRKAGWDTHGLPVELEVEKNLGISGKPEIEKYGVENFIKKCKDSVFTYASQWKDMSERVAYWIDMDNPYVTYQNEYIESVWWSLKQLWDKELLYKGHKIVPYCPRCGTSLSSHEVAQGYKDVKDSSAYVKFRLKNENASILVWTTTPWTLPSNVALAVNRKYDYVEIINQEEHLILAKDLLSRIEGEYEIVREFKGEELLDQEYEPMFSFVTPEKKAYYVIHGDFVTLSDGTGVVHIAPAYGEDDNRVGQKYDLPLVNLVDVQGNFVEEVTPWQGMFVKKADEKIIETMKERGILYKAEKYLHSYPFCWRCDTPLLYYPRDSWFVRMSSLRDKLLENNDTIHWYPDNVKKGRFGNFLENVIDWGLSRERYWGTPLPIWECDCGHRDCIGSIAELKEKAILVSDDIELHKPYIDHVLLQCRVCGKEMKRVSEVIDCWYDSGSMPFAQHHYPFENKELFEQNFPAQFISEAVDQTRGWFYTLLAISTAIFDKSSFENCIVLGHVLDKNGIKMSKHKGNVLSPFTVLENQGADALRWYFYTASAPWLPSRFYEDAVIEVQRKFLNTLWNVYSFYVLYAQIDQFDPTKYQERTSSHVMDKWIISKLNTMIHKVDESLEAYDITKAAELIQEFTDELSNWYVRRNRTRYWAMDMIDDKIHAYLTLHTVLKNLVIVAAPFVPFITEEIYQNLVVQLDEKAPESVHLCRWPEYDEKLVDKQLEKEMELTYKICGLGRSARNLANIKNRQPLSKMLLSTKELPDYYIAIIKEELNLKDVEVNANMSDYVSYNVKPNSPVLGKTHGRFIPGIRKAISEMDQMELALKIASGQSMVIEIDGTPIEFNAENLLVTMSGLEGFAFAGEGDVGVVLDTHISETLRIEGYAREIISKLQNMRKDSSFEVMDKIKIYMTGNALLEDVVKQYKDYIISETLAVEIVFDEAREYADVNINGESLKLALVKQ</sequence>
<keyword evidence="9 15" id="KW-0862">Zinc</keyword>
<dbReference type="InterPro" id="IPR033709">
    <property type="entry name" value="Anticodon_Ile_ABEc"/>
</dbReference>
<reference evidence="19" key="2">
    <citation type="submission" date="2015-02" db="EMBL/GenBank/DDBJ databases">
        <title>Complete Genome Sequence of Pelosinus fermentans JBW45.</title>
        <authorList>
            <person name="De Leon K.B."/>
            <person name="Utturkar S.M."/>
            <person name="Camilleri L.B."/>
            <person name="Arkin A.P."/>
            <person name="Fields M.W."/>
            <person name="Brown S.D."/>
            <person name="Wall J.D."/>
        </authorList>
    </citation>
    <scope>NUCLEOTIDE SEQUENCE [LARGE SCALE GENOMIC DNA]</scope>
    <source>
        <strain evidence="19">JBW45</strain>
    </source>
</reference>
<gene>
    <name evidence="15" type="primary">ileS</name>
    <name evidence="18" type="ORF">JBW_02558</name>
</gene>
<dbReference type="KEGG" id="pft:JBW_02558"/>
<keyword evidence="7 15" id="KW-0479">Metal-binding</keyword>
<protein>
    <recommendedName>
        <fullName evidence="15">Isoleucine--tRNA ligase</fullName>
        <ecNumber evidence="15">6.1.1.5</ecNumber>
    </recommendedName>
    <alternativeName>
        <fullName evidence="15">Isoleucyl-tRNA synthetase</fullName>
        <shortName evidence="15">IleRS</shortName>
    </alternativeName>
</protein>
<dbReference type="InterPro" id="IPR002300">
    <property type="entry name" value="aa-tRNA-synth_Ia"/>
</dbReference>
<feature type="binding site" evidence="15">
    <location>
        <position position="617"/>
    </location>
    <ligand>
        <name>ATP</name>
        <dbReference type="ChEBI" id="CHEBI:30616"/>
    </ligand>
</feature>
<proteinExistence type="inferred from homology"/>
<dbReference type="InterPro" id="IPR013155">
    <property type="entry name" value="M/V/L/I-tRNA-synth_anticd-bd"/>
</dbReference>
<dbReference type="NCBIfam" id="TIGR00392">
    <property type="entry name" value="ileS"/>
    <property type="match status" value="1"/>
</dbReference>
<evidence type="ECO:0000256" key="9">
    <source>
        <dbReference type="ARBA" id="ARBA00022833"/>
    </source>
</evidence>
<keyword evidence="6 15" id="KW-0436">Ligase</keyword>
<dbReference type="CDD" id="cd00818">
    <property type="entry name" value="IleRS_core"/>
    <property type="match status" value="1"/>
</dbReference>
<comment type="cofactor">
    <cofactor evidence="1 15">
        <name>Zn(2+)</name>
        <dbReference type="ChEBI" id="CHEBI:29105"/>
    </cofactor>
</comment>
<comment type="similarity">
    <text evidence="3 15">Belongs to the class-I aminoacyl-tRNA synthetase family. IleS type 2 subfamily.</text>
</comment>
<dbReference type="GO" id="GO:0006428">
    <property type="term" value="P:isoleucyl-tRNA aminoacylation"/>
    <property type="evidence" value="ECO:0007669"/>
    <property type="project" value="UniProtKB-UniRule"/>
</dbReference>
<keyword evidence="8 15" id="KW-0547">Nucleotide-binding</keyword>
<dbReference type="GO" id="GO:0005737">
    <property type="term" value="C:cytoplasm"/>
    <property type="evidence" value="ECO:0007669"/>
    <property type="project" value="UniProtKB-SubCell"/>
</dbReference>
<evidence type="ECO:0000256" key="14">
    <source>
        <dbReference type="ARBA" id="ARBA00048359"/>
    </source>
</evidence>
<dbReference type="SUPFAM" id="SSF50677">
    <property type="entry name" value="ValRS/IleRS/LeuRS editing domain"/>
    <property type="match status" value="1"/>
</dbReference>
<dbReference type="PANTHER" id="PTHR42780:SF1">
    <property type="entry name" value="ISOLEUCINE--TRNA LIGASE, CYTOPLASMIC"/>
    <property type="match status" value="1"/>
</dbReference>
<evidence type="ECO:0000256" key="2">
    <source>
        <dbReference type="ARBA" id="ARBA00004496"/>
    </source>
</evidence>
<dbReference type="GO" id="GO:0000049">
    <property type="term" value="F:tRNA binding"/>
    <property type="evidence" value="ECO:0007669"/>
    <property type="project" value="InterPro"/>
</dbReference>
<evidence type="ECO:0000313" key="18">
    <source>
        <dbReference type="EMBL" id="AJQ27902.1"/>
    </source>
</evidence>
<evidence type="ECO:0000256" key="3">
    <source>
        <dbReference type="ARBA" id="ARBA00007078"/>
    </source>
</evidence>
<feature type="domain" description="Aminoacyl-tRNA synthetase class Ia" evidence="16">
    <location>
        <begin position="44"/>
        <end position="644"/>
    </location>
</feature>
<dbReference type="InterPro" id="IPR023586">
    <property type="entry name" value="Ile-tRNA-ligase_type2"/>
</dbReference>
<dbReference type="SUPFAM" id="SSF47323">
    <property type="entry name" value="Anticodon-binding domain of a subclass of class I aminoacyl-tRNA synthetases"/>
    <property type="match status" value="1"/>
</dbReference>
<dbReference type="Proteomes" id="UP000005361">
    <property type="component" value="Chromosome"/>
</dbReference>
<comment type="domain">
    <text evidence="15">IleRS has two distinct active sites: one for aminoacylation and one for editing. The misactivated valine is translocated from the active site to the editing site, which sterically excludes the correctly activated isoleucine. The single editing site contains two valyl binding pockets, one specific for each substrate (Val-AMP or Val-tRNA(Ile)).</text>
</comment>
<dbReference type="CDD" id="cd07961">
    <property type="entry name" value="Anticodon_Ia_Ile_ABEc"/>
    <property type="match status" value="1"/>
</dbReference>
<comment type="function">
    <text evidence="13 15">Catalyzes the attachment of isoleucine to tRNA(Ile). As IleRS can inadvertently accommodate and process structurally similar amino acids such as valine, to avoid such errors it has two additional distinct tRNA(Ile)-dependent editing activities. One activity is designated as 'pretransfer' editing and involves the hydrolysis of activated Val-AMP. The other activity is designated 'posttransfer' editing and involves deacylation of mischarged Val-tRNA(Ile).</text>
</comment>
<dbReference type="FunFam" id="3.40.50.620:FF:000075">
    <property type="entry name" value="Isoleucine--tRNA ligase"/>
    <property type="match status" value="1"/>
</dbReference>
<keyword evidence="12 15" id="KW-0030">Aminoacyl-tRNA synthetase</keyword>